<evidence type="ECO:0000313" key="5">
    <source>
        <dbReference type="Proteomes" id="UP000016922"/>
    </source>
</evidence>
<name>S3DK01_GLAL2</name>
<dbReference type="HOGENOM" id="CLU_003417_0_0_1"/>
<feature type="region of interest" description="Disordered" evidence="2">
    <location>
        <begin position="1"/>
        <end position="26"/>
    </location>
</feature>
<dbReference type="InterPro" id="IPR016024">
    <property type="entry name" value="ARM-type_fold"/>
</dbReference>
<dbReference type="SUPFAM" id="SSF48371">
    <property type="entry name" value="ARM repeat"/>
    <property type="match status" value="1"/>
</dbReference>
<dbReference type="Pfam" id="PF03914">
    <property type="entry name" value="CBF"/>
    <property type="match status" value="1"/>
</dbReference>
<feature type="region of interest" description="Disordered" evidence="2">
    <location>
        <begin position="747"/>
        <end position="791"/>
    </location>
</feature>
<dbReference type="GO" id="GO:0042802">
    <property type="term" value="F:identical protein binding"/>
    <property type="evidence" value="ECO:0007669"/>
    <property type="project" value="EnsemblFungi"/>
</dbReference>
<evidence type="ECO:0000256" key="1">
    <source>
        <dbReference type="ARBA" id="ARBA00007797"/>
    </source>
</evidence>
<dbReference type="OrthoDB" id="28947at2759"/>
<dbReference type="eggNOG" id="KOG2038">
    <property type="taxonomic scope" value="Eukaryota"/>
</dbReference>
<feature type="domain" description="CCAAT-binding factor" evidence="3">
    <location>
        <begin position="643"/>
        <end position="816"/>
    </location>
</feature>
<gene>
    <name evidence="4" type="ORF">GLAREA_02777</name>
</gene>
<dbReference type="PANTHER" id="PTHR12048">
    <property type="entry name" value="CCAAT-BINDING FACTOR-RELATED"/>
    <property type="match status" value="1"/>
</dbReference>
<feature type="compositionally biased region" description="Acidic residues" evidence="2">
    <location>
        <begin position="954"/>
        <end position="979"/>
    </location>
</feature>
<feature type="compositionally biased region" description="Basic and acidic residues" evidence="2">
    <location>
        <begin position="49"/>
        <end position="61"/>
    </location>
</feature>
<dbReference type="PANTHER" id="PTHR12048:SF0">
    <property type="entry name" value="CCAAT_ENHANCER-BINDING PROTEIN ZETA"/>
    <property type="match status" value="1"/>
</dbReference>
<feature type="compositionally biased region" description="Acidic residues" evidence="2">
    <location>
        <begin position="128"/>
        <end position="146"/>
    </location>
</feature>
<dbReference type="KEGG" id="glz:GLAREA_02777"/>
<accession>S3DK01</accession>
<dbReference type="GO" id="GO:0000027">
    <property type="term" value="P:ribosomal large subunit assembly"/>
    <property type="evidence" value="ECO:0007669"/>
    <property type="project" value="EnsemblFungi"/>
</dbReference>
<reference evidence="4 5" key="1">
    <citation type="journal article" date="2013" name="BMC Genomics">
        <title>Genomics-driven discovery of the pneumocandin biosynthetic gene cluster in the fungus Glarea lozoyensis.</title>
        <authorList>
            <person name="Chen L."/>
            <person name="Yue Q."/>
            <person name="Zhang X."/>
            <person name="Xiang M."/>
            <person name="Wang C."/>
            <person name="Li S."/>
            <person name="Che Y."/>
            <person name="Ortiz-Lopez F.J."/>
            <person name="Bills G.F."/>
            <person name="Liu X."/>
            <person name="An Z."/>
        </authorList>
    </citation>
    <scope>NUCLEOTIDE SEQUENCE [LARGE SCALE GENOMIC DNA]</scope>
    <source>
        <strain evidence="5">ATCC 20868 / MF5171</strain>
    </source>
</reference>
<feature type="compositionally biased region" description="Acidic residues" evidence="2">
    <location>
        <begin position="747"/>
        <end position="756"/>
    </location>
</feature>
<comment type="similarity">
    <text evidence="1">Belongs to the CBF/MAK21 family.</text>
</comment>
<dbReference type="InterPro" id="IPR040155">
    <property type="entry name" value="CEBPZ/Mak21-like"/>
</dbReference>
<dbReference type="Proteomes" id="UP000016922">
    <property type="component" value="Unassembled WGS sequence"/>
</dbReference>
<feature type="compositionally biased region" description="Acidic residues" evidence="2">
    <location>
        <begin position="173"/>
        <end position="187"/>
    </location>
</feature>
<evidence type="ECO:0000313" key="4">
    <source>
        <dbReference type="EMBL" id="EPE26863.1"/>
    </source>
</evidence>
<proteinExistence type="inferred from homology"/>
<dbReference type="GO" id="GO:0030690">
    <property type="term" value="C:Noc1p-Noc2p complex"/>
    <property type="evidence" value="ECO:0007669"/>
    <property type="project" value="EnsemblFungi"/>
</dbReference>
<feature type="compositionally biased region" description="Basic residues" evidence="2">
    <location>
        <begin position="1049"/>
        <end position="1058"/>
    </location>
</feature>
<feature type="compositionally biased region" description="Basic and acidic residues" evidence="2">
    <location>
        <begin position="782"/>
        <end position="791"/>
    </location>
</feature>
<feature type="region of interest" description="Disordered" evidence="2">
    <location>
        <begin position="169"/>
        <end position="234"/>
    </location>
</feature>
<organism evidence="4 5">
    <name type="scientific">Glarea lozoyensis (strain ATCC 20868 / MF5171)</name>
    <dbReference type="NCBI Taxonomy" id="1116229"/>
    <lineage>
        <taxon>Eukaryota</taxon>
        <taxon>Fungi</taxon>
        <taxon>Dikarya</taxon>
        <taxon>Ascomycota</taxon>
        <taxon>Pezizomycotina</taxon>
        <taxon>Leotiomycetes</taxon>
        <taxon>Helotiales</taxon>
        <taxon>Helotiaceae</taxon>
        <taxon>Glarea</taxon>
    </lineage>
</organism>
<feature type="compositionally biased region" description="Acidic residues" evidence="2">
    <location>
        <begin position="1015"/>
        <end position="1027"/>
    </location>
</feature>
<sequence length="1082" mass="119386">MARRNNKVAKGEKSATGANGDALPTFDDNALSALTAKIEKGFGGGGPAKADRVSHSKEKKGGKSSSGPGPKKEKLSTRSSAAPRGTKRDANGNAKVDGKSRPGKKAKENGSKDSRAVLLEEILALGGTEEDLDLVADAASDEEEDVVGNTSTDKSLQKELAKFVAGLGIEGQVADEDDGAEDDEANQEDVKSEDENGWEEASEGDSASSDDTAEAVPELKRPAPASQNAFSKNDANRLVFEARPDWHATDLPPLPSEKVPNPAKFQTAISNLKAYATTLLEADTNLYASKHLSASSSHRFLSQIMTSGTLSDKVSALTLVVQESPVHTTKSFENLLVLAKKRSRAQAVSALGALKDLLGNGVVLPADRRLRLFANQPGLLGTLHEDTITTWVVGHRLPGNISKAHLISWAYEDWLKDQYFEMLKILEGWCNDEVLYARTRAVTYVYELLKEKPEQEANLLRLLVNKLGDPDKKIASRTSYLLLQLQTSHPLMKPIIIKSIETELLLKPGQSSHARYYAINTLNQTILRANEEEVAKKLLDIYFELFVSLLKKKEPKPEPTGPSINRKGQVQGGGAPMGKKAKAKATKEEEAKLASQETTEKMISAVLSGVNRAFPFSKADDLSLEKHMDTLFRITHSSNFNTSVQALMLIEQLATTKHLAVERFYRTLYESLLDPRLITSSKHALYLNLLFRAIRADINIKRVKAFTKRLLQVVTLHQPPFICGVIYLIRELETLFPTLKTLISEPELDDEDEEEVFRDVPEEGEAPIAEQPKKSRLTQTYDGRKREPEDSNADKSCLWEIIPFLVHFHPSVALFAGRLLNNQAMPPKPDLASHTLSAFLDRFVYRNAKAASAGPRGSSIMQPLSGGDSKAVLLSNKSSHTTQPLNTEAFWRKKAEDVAVDEAFFHKYFSQIGKTKQAPSKKKVPTEGEDGEGEDADEDEIWQALVESRPEVEGNSDESDMEMLDLDDSDMENDSDLDMSDGGVEINMDDDESDVEGEEVDEDEFPGSEVGSEPEILEDEDDEDEDALFAKELKSAQPADEDKDEKETSRKRKQRLKKLPMFASMEDYAAMVDNDDDEDQGL</sequence>
<keyword evidence="5" id="KW-1185">Reference proteome</keyword>
<protein>
    <submittedName>
        <fullName evidence="4">ARM repeat-containing protein</fullName>
    </submittedName>
</protein>
<dbReference type="STRING" id="1116229.S3DK01"/>
<dbReference type="GO" id="GO:0005730">
    <property type="term" value="C:nucleolus"/>
    <property type="evidence" value="ECO:0007669"/>
    <property type="project" value="EnsemblFungi"/>
</dbReference>
<dbReference type="InterPro" id="IPR011989">
    <property type="entry name" value="ARM-like"/>
</dbReference>
<feature type="region of interest" description="Disordered" evidence="2">
    <location>
        <begin position="553"/>
        <end position="594"/>
    </location>
</feature>
<dbReference type="GeneID" id="19461833"/>
<dbReference type="InterPro" id="IPR005612">
    <property type="entry name" value="CCAAT-binding_factor"/>
</dbReference>
<feature type="compositionally biased region" description="Basic and acidic residues" evidence="2">
    <location>
        <begin position="86"/>
        <end position="115"/>
    </location>
</feature>
<dbReference type="AlphaFoldDB" id="S3DK01"/>
<dbReference type="Gene3D" id="1.25.10.10">
    <property type="entry name" value="Leucine-rich Repeat Variant"/>
    <property type="match status" value="1"/>
</dbReference>
<dbReference type="OMA" id="EIWCNDE"/>
<evidence type="ECO:0000259" key="3">
    <source>
        <dbReference type="Pfam" id="PF03914"/>
    </source>
</evidence>
<dbReference type="EMBL" id="KE145370">
    <property type="protein sequence ID" value="EPE26863.1"/>
    <property type="molecule type" value="Genomic_DNA"/>
</dbReference>
<evidence type="ECO:0000256" key="2">
    <source>
        <dbReference type="SAM" id="MobiDB-lite"/>
    </source>
</evidence>
<feature type="region of interest" description="Disordered" evidence="2">
    <location>
        <begin position="39"/>
        <end position="154"/>
    </location>
</feature>
<feature type="compositionally biased region" description="Acidic residues" evidence="2">
    <location>
        <begin position="927"/>
        <end position="941"/>
    </location>
</feature>
<dbReference type="RefSeq" id="XP_008086053.1">
    <property type="nucleotide sequence ID" value="XM_008087862.1"/>
</dbReference>
<feature type="region of interest" description="Disordered" evidence="2">
    <location>
        <begin position="916"/>
        <end position="1060"/>
    </location>
</feature>
<feature type="compositionally biased region" description="Acidic residues" evidence="2">
    <location>
        <begin position="987"/>
        <end position="1006"/>
    </location>
</feature>